<dbReference type="InterPro" id="IPR006342">
    <property type="entry name" value="FkbM_mtfrase"/>
</dbReference>
<dbReference type="InterPro" id="IPR029063">
    <property type="entry name" value="SAM-dependent_MTases_sf"/>
</dbReference>
<organism evidence="2 3">
    <name type="scientific">Desulfonema ishimotonii</name>
    <dbReference type="NCBI Taxonomy" id="45657"/>
    <lineage>
        <taxon>Bacteria</taxon>
        <taxon>Pseudomonadati</taxon>
        <taxon>Thermodesulfobacteriota</taxon>
        <taxon>Desulfobacteria</taxon>
        <taxon>Desulfobacterales</taxon>
        <taxon>Desulfococcaceae</taxon>
        <taxon>Desulfonema</taxon>
    </lineage>
</organism>
<dbReference type="Gene3D" id="3.40.50.150">
    <property type="entry name" value="Vaccinia Virus protein VP39"/>
    <property type="match status" value="1"/>
</dbReference>
<evidence type="ECO:0000259" key="1">
    <source>
        <dbReference type="Pfam" id="PF05050"/>
    </source>
</evidence>
<dbReference type="PANTHER" id="PTHR34203:SF15">
    <property type="entry name" value="SLL1173 PROTEIN"/>
    <property type="match status" value="1"/>
</dbReference>
<evidence type="ECO:0000313" key="2">
    <source>
        <dbReference type="EMBL" id="GBC62210.1"/>
    </source>
</evidence>
<gene>
    <name evidence="2" type="ORF">DENIS_3179</name>
</gene>
<accession>A0A401FZ31</accession>
<dbReference type="EMBL" id="BEXT01000001">
    <property type="protein sequence ID" value="GBC62210.1"/>
    <property type="molecule type" value="Genomic_DNA"/>
</dbReference>
<dbReference type="CDD" id="cd02440">
    <property type="entry name" value="AdoMet_MTases"/>
    <property type="match status" value="1"/>
</dbReference>
<dbReference type="Proteomes" id="UP000288096">
    <property type="component" value="Unassembled WGS sequence"/>
</dbReference>
<dbReference type="AlphaFoldDB" id="A0A401FZ31"/>
<reference evidence="3" key="2">
    <citation type="submission" date="2019-01" db="EMBL/GenBank/DDBJ databases">
        <title>Genome sequence of Desulfonema ishimotonii strain Tokyo 01.</title>
        <authorList>
            <person name="Fukui M."/>
        </authorList>
    </citation>
    <scope>NUCLEOTIDE SEQUENCE [LARGE SCALE GENOMIC DNA]</scope>
    <source>
        <strain evidence="3">Tokyo 01</strain>
    </source>
</reference>
<dbReference type="SUPFAM" id="SSF53335">
    <property type="entry name" value="S-adenosyl-L-methionine-dependent methyltransferases"/>
    <property type="match status" value="1"/>
</dbReference>
<dbReference type="Pfam" id="PF05050">
    <property type="entry name" value="Methyltransf_21"/>
    <property type="match status" value="1"/>
</dbReference>
<dbReference type="NCBIfam" id="TIGR01444">
    <property type="entry name" value="fkbM_fam"/>
    <property type="match status" value="1"/>
</dbReference>
<comment type="caution">
    <text evidence="2">The sequence shown here is derived from an EMBL/GenBank/DDBJ whole genome shotgun (WGS) entry which is preliminary data.</text>
</comment>
<reference evidence="3" key="1">
    <citation type="submission" date="2017-11" db="EMBL/GenBank/DDBJ databases">
        <authorList>
            <person name="Watanabe M."/>
            <person name="Kojima H."/>
        </authorList>
    </citation>
    <scope>NUCLEOTIDE SEQUENCE [LARGE SCALE GENOMIC DNA]</scope>
    <source>
        <strain evidence="3">Tokyo 01</strain>
    </source>
</reference>
<dbReference type="PANTHER" id="PTHR34203">
    <property type="entry name" value="METHYLTRANSFERASE, FKBM FAMILY PROTEIN"/>
    <property type="match status" value="1"/>
</dbReference>
<dbReference type="RefSeq" id="WP_124329404.1">
    <property type="nucleotide sequence ID" value="NZ_BEXT01000001.1"/>
</dbReference>
<proteinExistence type="predicted"/>
<dbReference type="OrthoDB" id="5329963at2"/>
<protein>
    <recommendedName>
        <fullName evidence="1">Methyltransferase FkbM domain-containing protein</fullName>
    </recommendedName>
</protein>
<feature type="domain" description="Methyltransferase FkbM" evidence="1">
    <location>
        <begin position="85"/>
        <end position="243"/>
    </location>
</feature>
<evidence type="ECO:0000313" key="3">
    <source>
        <dbReference type="Proteomes" id="UP000288096"/>
    </source>
</evidence>
<dbReference type="InterPro" id="IPR052514">
    <property type="entry name" value="SAM-dependent_MTase"/>
</dbReference>
<name>A0A401FZ31_9BACT</name>
<keyword evidence="3" id="KW-1185">Reference proteome</keyword>
<sequence length="274" mass="31300">MNLKSSVYKFGTSLLKEFWRMKGGRDITVFGNRYRLDPDTIFPSYRRLPLPKGDCLSQIVRHGDFIQMHAVCRYVAGIDRPVILDVGAHHGAYAVVLGNLARQHKGKVIALEPNPESFEILKRNVRENNLEDTVFCEQAAVMDCPGEACIAFQGSQSFITPENRGERVQITTLAEVMHKYNESRADLLIIDVEGAELPVLKGFPWEKFRPGKIFCELHPYAWKDFGYKGEDMKAFVREHGFRCIDVYFQEYLSFDSDAYIGPVLFLPEPQEIIA</sequence>